<name>A0A916K3Y9_9BACL</name>
<evidence type="ECO:0000256" key="1">
    <source>
        <dbReference type="ARBA" id="ARBA00023125"/>
    </source>
</evidence>
<evidence type="ECO:0000259" key="2">
    <source>
        <dbReference type="PROSITE" id="PS50943"/>
    </source>
</evidence>
<dbReference type="Pfam" id="PF01381">
    <property type="entry name" value="HTH_3"/>
    <property type="match status" value="1"/>
</dbReference>
<dbReference type="InterPro" id="IPR001387">
    <property type="entry name" value="Cro/C1-type_HTH"/>
</dbReference>
<gene>
    <name evidence="3" type="primary">sinR_3</name>
    <name evidence="3" type="ORF">PAESOLCIP111_04215</name>
</gene>
<keyword evidence="1" id="KW-0238">DNA-binding</keyword>
<dbReference type="PANTHER" id="PTHR46797">
    <property type="entry name" value="HTH-TYPE TRANSCRIPTIONAL REGULATOR"/>
    <property type="match status" value="1"/>
</dbReference>
<keyword evidence="4" id="KW-1185">Reference proteome</keyword>
<feature type="domain" description="HTH cro/C1-type" evidence="2">
    <location>
        <begin position="2"/>
        <end position="51"/>
    </location>
</feature>
<sequence>MERGLSLSALAEAADVAKSYLSTIERDIHSNPSVHVMDKIAAALDVPLEQLLHPEPLDTELQWKREWIELLHDALRSGVAPAELRSMIEFKKWQSCQSEKEEE</sequence>
<comment type="caution">
    <text evidence="3">The sequence shown here is derived from an EMBL/GenBank/DDBJ whole genome shotgun (WGS) entry which is preliminary data.</text>
</comment>
<dbReference type="GO" id="GO:0003700">
    <property type="term" value="F:DNA-binding transcription factor activity"/>
    <property type="evidence" value="ECO:0007669"/>
    <property type="project" value="TreeGrafter"/>
</dbReference>
<evidence type="ECO:0000313" key="3">
    <source>
        <dbReference type="EMBL" id="CAG7641190.1"/>
    </source>
</evidence>
<dbReference type="CDD" id="cd00093">
    <property type="entry name" value="HTH_XRE"/>
    <property type="match status" value="1"/>
</dbReference>
<reference evidence="3" key="1">
    <citation type="submission" date="2021-06" db="EMBL/GenBank/DDBJ databases">
        <authorList>
            <person name="Criscuolo A."/>
        </authorList>
    </citation>
    <scope>NUCLEOTIDE SEQUENCE</scope>
    <source>
        <strain evidence="3">CIP111600</strain>
    </source>
</reference>
<evidence type="ECO:0000313" key="4">
    <source>
        <dbReference type="Proteomes" id="UP000693672"/>
    </source>
</evidence>
<accession>A0A916K3Y9</accession>
<proteinExistence type="predicted"/>
<dbReference type="Proteomes" id="UP000693672">
    <property type="component" value="Unassembled WGS sequence"/>
</dbReference>
<protein>
    <submittedName>
        <fullName evidence="3">HTH-type transcriptional regulator SinR</fullName>
    </submittedName>
</protein>
<dbReference type="GO" id="GO:0003677">
    <property type="term" value="F:DNA binding"/>
    <property type="evidence" value="ECO:0007669"/>
    <property type="project" value="UniProtKB-KW"/>
</dbReference>
<dbReference type="SMART" id="SM00530">
    <property type="entry name" value="HTH_XRE"/>
    <property type="match status" value="1"/>
</dbReference>
<dbReference type="PANTHER" id="PTHR46797:SF1">
    <property type="entry name" value="METHYLPHOSPHONATE SYNTHASE"/>
    <property type="match status" value="1"/>
</dbReference>
<dbReference type="GO" id="GO:0005829">
    <property type="term" value="C:cytosol"/>
    <property type="evidence" value="ECO:0007669"/>
    <property type="project" value="TreeGrafter"/>
</dbReference>
<dbReference type="PROSITE" id="PS50943">
    <property type="entry name" value="HTH_CROC1"/>
    <property type="match status" value="1"/>
</dbReference>
<dbReference type="InterPro" id="IPR050807">
    <property type="entry name" value="TransReg_Diox_bact_type"/>
</dbReference>
<dbReference type="AlphaFoldDB" id="A0A916K3Y9"/>
<organism evidence="3 4">
    <name type="scientific">Paenibacillus solanacearum</name>
    <dbReference type="NCBI Taxonomy" id="2048548"/>
    <lineage>
        <taxon>Bacteria</taxon>
        <taxon>Bacillati</taxon>
        <taxon>Bacillota</taxon>
        <taxon>Bacilli</taxon>
        <taxon>Bacillales</taxon>
        <taxon>Paenibacillaceae</taxon>
        <taxon>Paenibacillus</taxon>
    </lineage>
</organism>
<dbReference type="EMBL" id="CAJVAS010000021">
    <property type="protein sequence ID" value="CAG7641190.1"/>
    <property type="molecule type" value="Genomic_DNA"/>
</dbReference>